<evidence type="ECO:0000256" key="2">
    <source>
        <dbReference type="SAM" id="Phobius"/>
    </source>
</evidence>
<keyword evidence="4" id="KW-1185">Reference proteome</keyword>
<keyword evidence="2" id="KW-0472">Membrane</keyword>
<reference evidence="4" key="1">
    <citation type="journal article" date="2019" name="Int. J. Syst. Evol. Microbiol.">
        <title>The Global Catalogue of Microorganisms (GCM) 10K type strain sequencing project: providing services to taxonomists for standard genome sequencing and annotation.</title>
        <authorList>
            <consortium name="The Broad Institute Genomics Platform"/>
            <consortium name="The Broad Institute Genome Sequencing Center for Infectious Disease"/>
            <person name="Wu L."/>
            <person name="Ma J."/>
        </authorList>
    </citation>
    <scope>NUCLEOTIDE SEQUENCE [LARGE SCALE GENOMIC DNA]</scope>
    <source>
        <strain evidence="4">JCM 18409</strain>
    </source>
</reference>
<feature type="transmembrane region" description="Helical" evidence="2">
    <location>
        <begin position="64"/>
        <end position="83"/>
    </location>
</feature>
<gene>
    <name evidence="3" type="ORF">GCM10023335_21640</name>
</gene>
<evidence type="ECO:0000313" key="3">
    <source>
        <dbReference type="EMBL" id="GAA5005072.1"/>
    </source>
</evidence>
<keyword evidence="2" id="KW-1133">Transmembrane helix</keyword>
<evidence type="ECO:0000256" key="1">
    <source>
        <dbReference type="SAM" id="MobiDB-lite"/>
    </source>
</evidence>
<dbReference type="RefSeq" id="WP_345645261.1">
    <property type="nucleotide sequence ID" value="NZ_BAABKB010000004.1"/>
</dbReference>
<evidence type="ECO:0008006" key="5">
    <source>
        <dbReference type="Google" id="ProtNLM"/>
    </source>
</evidence>
<sequence length="95" mass="9708">MSQYDEEGLAGLDAQLGRDGPRSARVPVNGRTVRAGGGRRAGAWWVLATAVVALPTGLVLPHGLLVATGLVLLGIAASLLDPYRAPGGRGRSPGR</sequence>
<dbReference type="EMBL" id="BAABKB010000004">
    <property type="protein sequence ID" value="GAA5005072.1"/>
    <property type="molecule type" value="Genomic_DNA"/>
</dbReference>
<evidence type="ECO:0000313" key="4">
    <source>
        <dbReference type="Proteomes" id="UP001501759"/>
    </source>
</evidence>
<protein>
    <recommendedName>
        <fullName evidence="5">DUF3040 domain-containing protein</fullName>
    </recommendedName>
</protein>
<comment type="caution">
    <text evidence="3">The sequence shown here is derived from an EMBL/GenBank/DDBJ whole genome shotgun (WGS) entry which is preliminary data.</text>
</comment>
<keyword evidence="2" id="KW-0812">Transmembrane</keyword>
<feature type="region of interest" description="Disordered" evidence="1">
    <location>
        <begin position="1"/>
        <end position="32"/>
    </location>
</feature>
<proteinExistence type="predicted"/>
<name>A0ABP9IQV0_9ACTN</name>
<dbReference type="Proteomes" id="UP001501759">
    <property type="component" value="Unassembled WGS sequence"/>
</dbReference>
<organism evidence="3 4">
    <name type="scientific">Streptomyces siamensis</name>
    <dbReference type="NCBI Taxonomy" id="1274986"/>
    <lineage>
        <taxon>Bacteria</taxon>
        <taxon>Bacillati</taxon>
        <taxon>Actinomycetota</taxon>
        <taxon>Actinomycetes</taxon>
        <taxon>Kitasatosporales</taxon>
        <taxon>Streptomycetaceae</taxon>
        <taxon>Streptomyces</taxon>
    </lineage>
</organism>
<accession>A0ABP9IQV0</accession>